<dbReference type="Proteomes" id="UP000759537">
    <property type="component" value="Unassembled WGS sequence"/>
</dbReference>
<dbReference type="SUPFAM" id="SSF48208">
    <property type="entry name" value="Six-hairpin glycosidases"/>
    <property type="match status" value="1"/>
</dbReference>
<protein>
    <recommendedName>
        <fullName evidence="6">DUF1793-domain-containing protein</fullName>
    </recommendedName>
</protein>
<keyword evidence="1" id="KW-0732">Signal</keyword>
<dbReference type="GO" id="GO:0003824">
    <property type="term" value="F:catalytic activity"/>
    <property type="evidence" value="ECO:0007669"/>
    <property type="project" value="UniProtKB-ARBA"/>
</dbReference>
<dbReference type="Gene3D" id="1.50.10.10">
    <property type="match status" value="1"/>
</dbReference>
<dbReference type="InterPro" id="IPR012341">
    <property type="entry name" value="6hp_glycosidase-like_sf"/>
</dbReference>
<feature type="chain" id="PRO_5040394939" description="DUF1793-domain-containing protein" evidence="1">
    <location>
        <begin position="27"/>
        <end position="729"/>
    </location>
</feature>
<dbReference type="InterPro" id="IPR033433">
    <property type="entry name" value="GtaA_N"/>
</dbReference>
<keyword evidence="5" id="KW-1185">Reference proteome</keyword>
<evidence type="ECO:0008006" key="6">
    <source>
        <dbReference type="Google" id="ProtNLM"/>
    </source>
</evidence>
<evidence type="ECO:0000313" key="4">
    <source>
        <dbReference type="EMBL" id="KAF8480070.1"/>
    </source>
</evidence>
<dbReference type="PANTHER" id="PTHR31987:SF14">
    <property type="entry name" value="PUTATIVE (AFU_ORTHOLOGUE AFUA_6G09910)-RELATED"/>
    <property type="match status" value="1"/>
</dbReference>
<dbReference type="InterPro" id="IPR052743">
    <property type="entry name" value="Glutaminase_GtaA"/>
</dbReference>
<gene>
    <name evidence="4" type="ORF">DFH94DRAFT_740128</name>
</gene>
<organism evidence="4 5">
    <name type="scientific">Russula ochroleuca</name>
    <dbReference type="NCBI Taxonomy" id="152965"/>
    <lineage>
        <taxon>Eukaryota</taxon>
        <taxon>Fungi</taxon>
        <taxon>Dikarya</taxon>
        <taxon>Basidiomycota</taxon>
        <taxon>Agaricomycotina</taxon>
        <taxon>Agaricomycetes</taxon>
        <taxon>Russulales</taxon>
        <taxon>Russulaceae</taxon>
        <taxon>Russula</taxon>
    </lineage>
</organism>
<dbReference type="OrthoDB" id="3918848at2759"/>
<dbReference type="GO" id="GO:0005975">
    <property type="term" value="P:carbohydrate metabolic process"/>
    <property type="evidence" value="ECO:0007669"/>
    <property type="project" value="InterPro"/>
</dbReference>
<feature type="signal peptide" evidence="1">
    <location>
        <begin position="1"/>
        <end position="26"/>
    </location>
</feature>
<dbReference type="InterPro" id="IPR032514">
    <property type="entry name" value="GtaA_central"/>
</dbReference>
<dbReference type="InterPro" id="IPR008928">
    <property type="entry name" value="6-hairpin_glycosidase_sf"/>
</dbReference>
<accession>A0A9P5MVX6</accession>
<proteinExistence type="predicted"/>
<dbReference type="PANTHER" id="PTHR31987">
    <property type="entry name" value="GLUTAMINASE A-RELATED"/>
    <property type="match status" value="1"/>
</dbReference>
<evidence type="ECO:0000313" key="5">
    <source>
        <dbReference type="Proteomes" id="UP000759537"/>
    </source>
</evidence>
<evidence type="ECO:0000256" key="1">
    <source>
        <dbReference type="SAM" id="SignalP"/>
    </source>
</evidence>
<dbReference type="Pfam" id="PF16335">
    <property type="entry name" value="GtaA_6_Hairpin"/>
    <property type="match status" value="1"/>
</dbReference>
<dbReference type="EMBL" id="WHVB01000008">
    <property type="protein sequence ID" value="KAF8480070.1"/>
    <property type="molecule type" value="Genomic_DNA"/>
</dbReference>
<reference evidence="4" key="1">
    <citation type="submission" date="2019-10" db="EMBL/GenBank/DDBJ databases">
        <authorList>
            <consortium name="DOE Joint Genome Institute"/>
            <person name="Kuo A."/>
            <person name="Miyauchi S."/>
            <person name="Kiss E."/>
            <person name="Drula E."/>
            <person name="Kohler A."/>
            <person name="Sanchez-Garcia M."/>
            <person name="Andreopoulos B."/>
            <person name="Barry K.W."/>
            <person name="Bonito G."/>
            <person name="Buee M."/>
            <person name="Carver A."/>
            <person name="Chen C."/>
            <person name="Cichocki N."/>
            <person name="Clum A."/>
            <person name="Culley D."/>
            <person name="Crous P.W."/>
            <person name="Fauchery L."/>
            <person name="Girlanda M."/>
            <person name="Hayes R."/>
            <person name="Keri Z."/>
            <person name="LaButti K."/>
            <person name="Lipzen A."/>
            <person name="Lombard V."/>
            <person name="Magnuson J."/>
            <person name="Maillard F."/>
            <person name="Morin E."/>
            <person name="Murat C."/>
            <person name="Nolan M."/>
            <person name="Ohm R."/>
            <person name="Pangilinan J."/>
            <person name="Pereira M."/>
            <person name="Perotto S."/>
            <person name="Peter M."/>
            <person name="Riley R."/>
            <person name="Sitrit Y."/>
            <person name="Stielow B."/>
            <person name="Szollosi G."/>
            <person name="Zifcakova L."/>
            <person name="Stursova M."/>
            <person name="Spatafora J.W."/>
            <person name="Tedersoo L."/>
            <person name="Vaario L.-M."/>
            <person name="Yamada A."/>
            <person name="Yan M."/>
            <person name="Wang P."/>
            <person name="Xu J."/>
            <person name="Bruns T."/>
            <person name="Baldrian P."/>
            <person name="Vilgalys R."/>
            <person name="Henrissat B."/>
            <person name="Grigoriev I.V."/>
            <person name="Hibbett D."/>
            <person name="Nagy L.G."/>
            <person name="Martin F.M."/>
        </authorList>
    </citation>
    <scope>NUCLEOTIDE SEQUENCE</scope>
    <source>
        <strain evidence="4">Prilba</strain>
    </source>
</reference>
<dbReference type="Pfam" id="PF17168">
    <property type="entry name" value="DUF5127"/>
    <property type="match status" value="1"/>
</dbReference>
<evidence type="ECO:0000259" key="3">
    <source>
        <dbReference type="Pfam" id="PF17168"/>
    </source>
</evidence>
<dbReference type="AlphaFoldDB" id="A0A9P5MVX6"/>
<evidence type="ECO:0000259" key="2">
    <source>
        <dbReference type="Pfam" id="PF16335"/>
    </source>
</evidence>
<feature type="domain" description="Glutaminase A central" evidence="2">
    <location>
        <begin position="358"/>
        <end position="616"/>
    </location>
</feature>
<comment type="caution">
    <text evidence="4">The sequence shown here is derived from an EMBL/GenBank/DDBJ whole genome shotgun (WGS) entry which is preliminary data.</text>
</comment>
<feature type="domain" description="Glutaminase A N-terminal" evidence="3">
    <location>
        <begin position="113"/>
        <end position="348"/>
    </location>
</feature>
<sequence length="729" mass="78865">MSFIILRLTMILLPLLTLLLSSNVKAQQTFFPPAVPLAVRSPYLTSWDYLTNGSVFGQTWPTTFNNSMILGWSVLVRVDGLTYSFLGDEGQPGPGQGILNGTVNLTNVAVTPTQTVVTGRAGAMQVNLTFLNPIEVPHWTARLMPCRCTQMSAEVRAIVLRSQSFLLSFVKEWNSGDRNQVIVWSATSNADVIFHSVRLQTSAVFTEIVEQAEWGTLYYAMQTGSKVTYKAAEAEDSRGFFAHNGTLDNQGDSNFRSISNNFEVFAISRDFGTIQATPAPAVWTVGYTTDPAVNYTDLSGAAPTPRSLYYKSQYSNDEALAIQIVDFLNNFSNASSGAQQLDHKILQDAASVSNVLGDLVSLAIAQVYGSTQLTIGTDASGNVNKSDVMMFMKNIGGVQASRVNPVEVLYAAFPAFMYIDPTLGAPLLEPLFRLQTSPNYTIPFAAADLGSKYPNISGSNSNHNQGVEQSANMLIMTYAYARASGDGSLISRYYSLLTSWANYLTSSALFIHDQSSADGLAVSNQTNLAIKGIIAIEAMSKMSSVVKQTGDATKYSSAAASLYGQWKSLALSSDQHLLAVYGQADSWTLGYNLFADVWLGTNVVESSVGVSECSFLAVPHRFQVYNGQSSFIDNLASSSTFSKFGMPIDNLLSDTGVAVSSWYFYNPQIPLADPVLGWNLFAAAMTTNQDLRSQLIGKVHNRASFNTSAGVFPVNYGSTDGSTLQGVAR</sequence>
<name>A0A9P5MVX6_9AGAM</name>
<reference evidence="4" key="2">
    <citation type="journal article" date="2020" name="Nat. Commun.">
        <title>Large-scale genome sequencing of mycorrhizal fungi provides insights into the early evolution of symbiotic traits.</title>
        <authorList>
            <person name="Miyauchi S."/>
            <person name="Kiss E."/>
            <person name="Kuo A."/>
            <person name="Drula E."/>
            <person name="Kohler A."/>
            <person name="Sanchez-Garcia M."/>
            <person name="Morin E."/>
            <person name="Andreopoulos B."/>
            <person name="Barry K.W."/>
            <person name="Bonito G."/>
            <person name="Buee M."/>
            <person name="Carver A."/>
            <person name="Chen C."/>
            <person name="Cichocki N."/>
            <person name="Clum A."/>
            <person name="Culley D."/>
            <person name="Crous P.W."/>
            <person name="Fauchery L."/>
            <person name="Girlanda M."/>
            <person name="Hayes R.D."/>
            <person name="Keri Z."/>
            <person name="LaButti K."/>
            <person name="Lipzen A."/>
            <person name="Lombard V."/>
            <person name="Magnuson J."/>
            <person name="Maillard F."/>
            <person name="Murat C."/>
            <person name="Nolan M."/>
            <person name="Ohm R.A."/>
            <person name="Pangilinan J."/>
            <person name="Pereira M.F."/>
            <person name="Perotto S."/>
            <person name="Peter M."/>
            <person name="Pfister S."/>
            <person name="Riley R."/>
            <person name="Sitrit Y."/>
            <person name="Stielow J.B."/>
            <person name="Szollosi G."/>
            <person name="Zifcakova L."/>
            <person name="Stursova M."/>
            <person name="Spatafora J.W."/>
            <person name="Tedersoo L."/>
            <person name="Vaario L.M."/>
            <person name="Yamada A."/>
            <person name="Yan M."/>
            <person name="Wang P."/>
            <person name="Xu J."/>
            <person name="Bruns T."/>
            <person name="Baldrian P."/>
            <person name="Vilgalys R."/>
            <person name="Dunand C."/>
            <person name="Henrissat B."/>
            <person name="Grigoriev I.V."/>
            <person name="Hibbett D."/>
            <person name="Nagy L.G."/>
            <person name="Martin F.M."/>
        </authorList>
    </citation>
    <scope>NUCLEOTIDE SEQUENCE</scope>
    <source>
        <strain evidence="4">Prilba</strain>
    </source>
</reference>